<feature type="compositionally biased region" description="Basic and acidic residues" evidence="1">
    <location>
        <begin position="1"/>
        <end position="10"/>
    </location>
</feature>
<feature type="compositionally biased region" description="Polar residues" evidence="1">
    <location>
        <begin position="165"/>
        <end position="177"/>
    </location>
</feature>
<gene>
    <name evidence="2" type="ORF">E1301_Tti021175</name>
</gene>
<accession>A0A5A9P397</accession>
<feature type="region of interest" description="Disordered" evidence="1">
    <location>
        <begin position="242"/>
        <end position="266"/>
    </location>
</feature>
<comment type="caution">
    <text evidence="2">The sequence shown here is derived from an EMBL/GenBank/DDBJ whole genome shotgun (WGS) entry which is preliminary data.</text>
</comment>
<feature type="region of interest" description="Disordered" evidence="1">
    <location>
        <begin position="145"/>
        <end position="181"/>
    </location>
</feature>
<reference evidence="2 3" key="1">
    <citation type="journal article" date="2019" name="Mol. Ecol. Resour.">
        <title>Chromosome-level genome assembly of Triplophysa tibetana, a fish adapted to the harsh high-altitude environment of the Tibetan Plateau.</title>
        <authorList>
            <person name="Yang X."/>
            <person name="Liu H."/>
            <person name="Ma Z."/>
            <person name="Zou Y."/>
            <person name="Zou M."/>
            <person name="Mao Y."/>
            <person name="Li X."/>
            <person name="Wang H."/>
            <person name="Chen T."/>
            <person name="Wang W."/>
            <person name="Yang R."/>
        </authorList>
    </citation>
    <scope>NUCLEOTIDE SEQUENCE [LARGE SCALE GENOMIC DNA]</scope>
    <source>
        <strain evidence="2">TTIB1903HZAU</strain>
        <tissue evidence="2">Muscle</tissue>
    </source>
</reference>
<feature type="region of interest" description="Disordered" evidence="1">
    <location>
        <begin position="940"/>
        <end position="1011"/>
    </location>
</feature>
<feature type="compositionally biased region" description="Basic and acidic residues" evidence="1">
    <location>
        <begin position="802"/>
        <end position="825"/>
    </location>
</feature>
<feature type="compositionally biased region" description="Polar residues" evidence="1">
    <location>
        <begin position="536"/>
        <end position="548"/>
    </location>
</feature>
<proteinExistence type="predicted"/>
<evidence type="ECO:0000256" key="1">
    <source>
        <dbReference type="SAM" id="MobiDB-lite"/>
    </source>
</evidence>
<feature type="compositionally biased region" description="Polar residues" evidence="1">
    <location>
        <begin position="351"/>
        <end position="364"/>
    </location>
</feature>
<keyword evidence="3" id="KW-1185">Reference proteome</keyword>
<feature type="region of interest" description="Disordered" evidence="1">
    <location>
        <begin position="536"/>
        <end position="569"/>
    </location>
</feature>
<feature type="compositionally biased region" description="Polar residues" evidence="1">
    <location>
        <begin position="48"/>
        <end position="59"/>
    </location>
</feature>
<feature type="compositionally biased region" description="Low complexity" evidence="1">
    <location>
        <begin position="969"/>
        <end position="990"/>
    </location>
</feature>
<dbReference type="Proteomes" id="UP000324632">
    <property type="component" value="Chromosome 11"/>
</dbReference>
<feature type="compositionally biased region" description="Basic residues" evidence="1">
    <location>
        <begin position="1197"/>
        <end position="1207"/>
    </location>
</feature>
<feature type="region of interest" description="Disordered" evidence="1">
    <location>
        <begin position="1090"/>
        <end position="1135"/>
    </location>
</feature>
<feature type="region of interest" description="Disordered" evidence="1">
    <location>
        <begin position="335"/>
        <end position="470"/>
    </location>
</feature>
<feature type="compositionally biased region" description="Polar residues" evidence="1">
    <location>
        <begin position="942"/>
        <end position="960"/>
    </location>
</feature>
<evidence type="ECO:0000313" key="2">
    <source>
        <dbReference type="EMBL" id="KAA0715236.1"/>
    </source>
</evidence>
<evidence type="ECO:0000313" key="3">
    <source>
        <dbReference type="Proteomes" id="UP000324632"/>
    </source>
</evidence>
<protein>
    <submittedName>
        <fullName evidence="2">Rho guanine nucleotide exchange factor 17 164 kDa</fullName>
    </submittedName>
</protein>
<feature type="compositionally biased region" description="Basic and acidic residues" evidence="1">
    <location>
        <begin position="245"/>
        <end position="264"/>
    </location>
</feature>
<feature type="compositionally biased region" description="Low complexity" evidence="1">
    <location>
        <begin position="1120"/>
        <end position="1135"/>
    </location>
</feature>
<feature type="compositionally biased region" description="Basic residues" evidence="1">
    <location>
        <begin position="424"/>
        <end position="438"/>
    </location>
</feature>
<feature type="compositionally biased region" description="Basic and acidic residues" evidence="1">
    <location>
        <begin position="19"/>
        <end position="39"/>
    </location>
</feature>
<feature type="region of interest" description="Disordered" evidence="1">
    <location>
        <begin position="1"/>
        <end position="89"/>
    </location>
</feature>
<feature type="compositionally biased region" description="Basic and acidic residues" evidence="1">
    <location>
        <begin position="451"/>
        <end position="463"/>
    </location>
</feature>
<feature type="compositionally biased region" description="Basic and acidic residues" evidence="1">
    <location>
        <begin position="1093"/>
        <end position="1103"/>
    </location>
</feature>
<feature type="region of interest" description="Disordered" evidence="1">
    <location>
        <begin position="1155"/>
        <end position="1295"/>
    </location>
</feature>
<sequence length="1401" mass="154142">MAEREMERKAPLYRSVSLKKPESWKAKRRSFGEDLERRGALPPDTAERSAQPSQATRAVTVSRKVSKISASNLPGSDLKRSSHATSLSVRELSEKFVSNAGTQSNNGNVKSSTLVVKSSEDSILDDSCSSKEILEFGIEKLKDSNQYSSTQESVSGSDSDRGVRNTGTGTKAGSPTCKSHRRYHPSYGETLHIAANWPSVTKIRELFGDGRRKQHRSTSDADDLKSAYQHLQHSFSAEYVSLPSDKTDSHHPARPCHDTSRSDNENNALYVDCSTPNCNRYQTSCVESHTCESICDPPQYNCCGNLQSSPPAPPPRIRTSVSPLRTHSFAHRWQLQGQRPSEEQPQPPDSLHSSHNSTKPQTGASVDLAGTRGRLSSGEEDEGSSGRTLGTHFLLNKHGSQAKVRGRSSGSEEDSPATLAHHNRDVRRRSLRKKKKSSCSRDNEVSDDSDDHPVMMEHLESSDSRPAGRGIEGLRSRECFTGLPWARGTSSLGSRVSKENFRHLYRTFEGPVGGSPVPQVSRVSKVTIPSFTSSPLGSRSCSRYSSTETLKEEDQPASSHVFGRASSTVQSKTYHGNATMYRSPSFGHGDNFSHSPVRVHTRLVPSFSPSECKENKVLQRSLNDDKDKNRICMSNPDISSETLSLLSYLKTDLSDLRMRKKGHGDEGGLMSGFHVGQSTTVQRMSSKTHRPHPGRPSLKDLTATLRRAKSFTYSERPVVQRCCGSGPGLRSSSEQRLDCEGNVERAVVSDREVESDDCRSTYGYEEPMPTPLQDRYVQEARQVIRDICQMGESKDEDDFEEESFRRKNNDAKEGIEKEDEAKLEESSLAGFTGCEEGEADRESGKCLQKGNSEENVFCNKSLDELSGHESSLTDEGIVTEPEVGSYGGLSISKDLLGQTLTVWNQSGLYEQQMPATAPDESLSSQLPTVRTEYEGVAIGGDISSSKNVNQGASEAPSTPSAIRRRRKFSSAGNNGSDSSNGSNGESNGESVYRSLSDPMPHRRRSVAEDSRKNFSMDSNLLGSLSLNLKVSGCIQSSAADLSEYTGSAGSELSVCSDSPRDYCTLIQSIVCEPGAMDNLIDEKANGKAVKKKSFSDPSRRGELADTATEFQRHPSEPICELEQSIPPSSSEPILSEQRDELWELRSERQLCCAPKRPRSQSEHVLPSHLGQNGETKVTDEPVFPFDPKLAQVLSPRMSRRSKKRSNRFTHQASCDDSDQLEEQSEEPSSERPDTTSILPQLPVLKIRSKHVRHASEPPTFLPIDSSKISEDHQRSSHVPESSPARKVVQGEDAPSLEDVTEPHILAPNTPEVPMETPAATIAVIPSTPSASTNCAESKLERKSSEELATAPLKTKPRVRDCRVILCRQEAEEQKQEVVVVTDMLDDLQKQECVSVIRKCQA</sequence>
<feature type="compositionally biased region" description="Polar residues" evidence="1">
    <location>
        <begin position="145"/>
        <end position="157"/>
    </location>
</feature>
<feature type="region of interest" description="Disordered" evidence="1">
    <location>
        <begin position="792"/>
        <end position="826"/>
    </location>
</feature>
<name>A0A5A9P397_9TELE</name>
<organism evidence="2 3">
    <name type="scientific">Triplophysa tibetana</name>
    <dbReference type="NCBI Taxonomy" id="1572043"/>
    <lineage>
        <taxon>Eukaryota</taxon>
        <taxon>Metazoa</taxon>
        <taxon>Chordata</taxon>
        <taxon>Craniata</taxon>
        <taxon>Vertebrata</taxon>
        <taxon>Euteleostomi</taxon>
        <taxon>Actinopterygii</taxon>
        <taxon>Neopterygii</taxon>
        <taxon>Teleostei</taxon>
        <taxon>Ostariophysi</taxon>
        <taxon>Cypriniformes</taxon>
        <taxon>Nemacheilidae</taxon>
        <taxon>Triplophysa</taxon>
    </lineage>
</organism>
<feature type="compositionally biased region" description="Acidic residues" evidence="1">
    <location>
        <begin position="1215"/>
        <end position="1227"/>
    </location>
</feature>
<dbReference type="EMBL" id="SOYY01000011">
    <property type="protein sequence ID" value="KAA0715236.1"/>
    <property type="molecule type" value="Genomic_DNA"/>
</dbReference>